<dbReference type="Proteomes" id="UP000550729">
    <property type="component" value="Unassembled WGS sequence"/>
</dbReference>
<dbReference type="Pfam" id="PF07508">
    <property type="entry name" value="Recombinase"/>
    <property type="match status" value="1"/>
</dbReference>
<dbReference type="EMBL" id="JABBNB010000005">
    <property type="protein sequence ID" value="NMO00790.1"/>
    <property type="molecule type" value="Genomic_DNA"/>
</dbReference>
<dbReference type="PANTHER" id="PTHR30461">
    <property type="entry name" value="DNA-INVERTASE FROM LAMBDOID PROPHAGE"/>
    <property type="match status" value="1"/>
</dbReference>
<evidence type="ECO:0000313" key="5">
    <source>
        <dbReference type="Proteomes" id="UP000550729"/>
    </source>
</evidence>
<accession>A0A848KQZ8</accession>
<evidence type="ECO:0000256" key="2">
    <source>
        <dbReference type="ARBA" id="ARBA00023172"/>
    </source>
</evidence>
<organism evidence="4 5">
    <name type="scientific">Gordonia asplenii</name>
    <dbReference type="NCBI Taxonomy" id="2725283"/>
    <lineage>
        <taxon>Bacteria</taxon>
        <taxon>Bacillati</taxon>
        <taxon>Actinomycetota</taxon>
        <taxon>Actinomycetes</taxon>
        <taxon>Mycobacteriales</taxon>
        <taxon>Gordoniaceae</taxon>
        <taxon>Gordonia</taxon>
    </lineage>
</organism>
<dbReference type="InterPro" id="IPR050639">
    <property type="entry name" value="SSR_resolvase"/>
</dbReference>
<keyword evidence="1" id="KW-0238">DNA-binding</keyword>
<comment type="caution">
    <text evidence="4">The sequence shown here is derived from an EMBL/GenBank/DDBJ whole genome shotgun (WGS) entry which is preliminary data.</text>
</comment>
<gene>
    <name evidence="4" type="ORF">HH308_06125</name>
</gene>
<evidence type="ECO:0000313" key="4">
    <source>
        <dbReference type="EMBL" id="NMO00790.1"/>
    </source>
</evidence>
<dbReference type="InterPro" id="IPR038109">
    <property type="entry name" value="DNA_bind_recomb_sf"/>
</dbReference>
<keyword evidence="2" id="KW-0233">DNA recombination</keyword>
<dbReference type="GO" id="GO:0003677">
    <property type="term" value="F:DNA binding"/>
    <property type="evidence" value="ECO:0007669"/>
    <property type="project" value="UniProtKB-KW"/>
</dbReference>
<dbReference type="PANTHER" id="PTHR30461:SF2">
    <property type="entry name" value="SERINE RECOMBINASE PINE-RELATED"/>
    <property type="match status" value="1"/>
</dbReference>
<protein>
    <recommendedName>
        <fullName evidence="3">Recombinase domain-containing protein</fullName>
    </recommendedName>
</protein>
<name>A0A848KQZ8_9ACTN</name>
<evidence type="ECO:0000259" key="3">
    <source>
        <dbReference type="PROSITE" id="PS51737"/>
    </source>
</evidence>
<proteinExistence type="predicted"/>
<sequence length="304" mass="33065">MRAYGWSEDGVSVVGSEAAVIEELAERVLAGEALRALAADLNGRGVLTVSGRGWSPQVIRRVLVNPRVAGRRRGVDGRVVRSEVEAILAVSTWRKLVGVLEDPERQRFAPKGRSGQRLVGSGGVRCGRCGRSMHYLSAAGRPDYVCSVNAGGCGLTIVARSVEPRVEAGVLARLADAGWRAGLAAAVNESPAALTERIEGLEQRKRELVEDFVTLGLSREQVQVGTVRADEELEAARRELEAARALNALPEPSVRDVARWWDEAPISARREVVGIVLDHVTVAPKKAKRVRSDPVQDRLTFFWR</sequence>
<keyword evidence="5" id="KW-1185">Reference proteome</keyword>
<reference evidence="4 5" key="1">
    <citation type="submission" date="2020-04" db="EMBL/GenBank/DDBJ databases">
        <title>Gordonia sp. nov. TBRC 11910.</title>
        <authorList>
            <person name="Suriyachadkun C."/>
        </authorList>
    </citation>
    <scope>NUCLEOTIDE SEQUENCE [LARGE SCALE GENOMIC DNA]</scope>
    <source>
        <strain evidence="4 5">TBRC 11910</strain>
    </source>
</reference>
<dbReference type="Gene3D" id="3.90.1750.20">
    <property type="entry name" value="Putative Large Serine Recombinase, Chain B, Domain 2"/>
    <property type="match status" value="1"/>
</dbReference>
<dbReference type="PROSITE" id="PS51737">
    <property type="entry name" value="RECOMBINASE_DNA_BIND"/>
    <property type="match status" value="1"/>
</dbReference>
<feature type="domain" description="Recombinase" evidence="3">
    <location>
        <begin position="3"/>
        <end position="106"/>
    </location>
</feature>
<dbReference type="GO" id="GO:0000150">
    <property type="term" value="F:DNA strand exchange activity"/>
    <property type="evidence" value="ECO:0007669"/>
    <property type="project" value="InterPro"/>
</dbReference>
<dbReference type="AlphaFoldDB" id="A0A848KQZ8"/>
<evidence type="ECO:0000256" key="1">
    <source>
        <dbReference type="ARBA" id="ARBA00023125"/>
    </source>
</evidence>
<dbReference type="InterPro" id="IPR011109">
    <property type="entry name" value="DNA_bind_recombinase_dom"/>
</dbReference>